<proteinExistence type="predicted"/>
<dbReference type="Gene3D" id="3.90.550.10">
    <property type="entry name" value="Spore Coat Polysaccharide Biosynthesis Protein SpsA, Chain A"/>
    <property type="match status" value="1"/>
</dbReference>
<feature type="transmembrane region" description="Helical" evidence="1">
    <location>
        <begin position="287"/>
        <end position="312"/>
    </location>
</feature>
<organism evidence="3 4">
    <name type="scientific">Sulfuriferula nivalis</name>
    <dbReference type="NCBI Taxonomy" id="2675298"/>
    <lineage>
        <taxon>Bacteria</taxon>
        <taxon>Pseudomonadati</taxon>
        <taxon>Pseudomonadota</taxon>
        <taxon>Betaproteobacteria</taxon>
        <taxon>Nitrosomonadales</taxon>
        <taxon>Sulfuricellaceae</taxon>
        <taxon>Sulfuriferula</taxon>
    </lineage>
</organism>
<dbReference type="AlphaFoldDB" id="A0A809RDR9"/>
<keyword evidence="1" id="KW-0812">Transmembrane</keyword>
<feature type="domain" description="Glycosyltransferase 2-like" evidence="2">
    <location>
        <begin position="6"/>
        <end position="127"/>
    </location>
</feature>
<gene>
    <name evidence="3" type="ORF">SFSGTM_06270</name>
</gene>
<dbReference type="KEGG" id="sniv:SFSGTM_06270"/>
<keyword evidence="4" id="KW-1185">Reference proteome</keyword>
<keyword evidence="1" id="KW-1133">Transmembrane helix</keyword>
<dbReference type="PANTHER" id="PTHR22916:SF3">
    <property type="entry name" value="UDP-GLCNAC:BETAGAL BETA-1,3-N-ACETYLGLUCOSAMINYLTRANSFERASE-LIKE PROTEIN 1"/>
    <property type="match status" value="1"/>
</dbReference>
<evidence type="ECO:0000256" key="1">
    <source>
        <dbReference type="SAM" id="Phobius"/>
    </source>
</evidence>
<protein>
    <recommendedName>
        <fullName evidence="2">Glycosyltransferase 2-like domain-containing protein</fullName>
    </recommendedName>
</protein>
<dbReference type="SUPFAM" id="SSF53448">
    <property type="entry name" value="Nucleotide-diphospho-sugar transferases"/>
    <property type="match status" value="1"/>
</dbReference>
<evidence type="ECO:0000313" key="4">
    <source>
        <dbReference type="Proteomes" id="UP000463939"/>
    </source>
</evidence>
<evidence type="ECO:0000259" key="2">
    <source>
        <dbReference type="Pfam" id="PF00535"/>
    </source>
</evidence>
<dbReference type="InterPro" id="IPR029044">
    <property type="entry name" value="Nucleotide-diphossugar_trans"/>
</dbReference>
<dbReference type="Pfam" id="PF00535">
    <property type="entry name" value="Glycos_transf_2"/>
    <property type="match status" value="1"/>
</dbReference>
<accession>A0A809RDR9</accession>
<sequence>MFTKLSICIATYSRGAFIGATLDSILVQMEPGVEIVVVDGASPDSTPEVMARYVLQHPEIRYFRESINSGVDADFDKAVGYARGEYCWLMTDDDLLRSGALTKVLLTLNGEDDLIVVNSEVRNKDMSVVFENQSLMFDADKGYHQVDSEAFFAEIAAYLSFIGCVIIRRTCWLSRDRATYYGTLFIHVGVIFQTPPIANVRVIAEPLIVIRYGNAMWTPRSFEIWMFKWPKLIWSFPDFSDAVKRKVCRREPWRSAKALFHNRALGAYSVAEFRKFWPNETSKVERVIAYVLSVFPASVANFIMVFYFAILVKPAPMALHDLLCSRNAGLLSRLVTRVLGGVRK</sequence>
<name>A0A809RDR9_9PROT</name>
<dbReference type="PANTHER" id="PTHR22916">
    <property type="entry name" value="GLYCOSYLTRANSFERASE"/>
    <property type="match status" value="1"/>
</dbReference>
<dbReference type="InterPro" id="IPR001173">
    <property type="entry name" value="Glyco_trans_2-like"/>
</dbReference>
<reference evidence="4" key="1">
    <citation type="submission" date="2019-11" db="EMBL/GenBank/DDBJ databases">
        <title>Isolation and characterization of a novel species in the genus Sulfuriferula.</title>
        <authorList>
            <person name="Mochizuki J."/>
            <person name="Kojima H."/>
            <person name="Fukui M."/>
        </authorList>
    </citation>
    <scope>NUCLEOTIDE SEQUENCE [LARGE SCALE GENOMIC DNA]</scope>
    <source>
        <strain evidence="4">SGTM</strain>
    </source>
</reference>
<dbReference type="EMBL" id="AP021881">
    <property type="protein sequence ID" value="BBO99918.1"/>
    <property type="molecule type" value="Genomic_DNA"/>
</dbReference>
<dbReference type="GO" id="GO:0016758">
    <property type="term" value="F:hexosyltransferase activity"/>
    <property type="evidence" value="ECO:0007669"/>
    <property type="project" value="UniProtKB-ARBA"/>
</dbReference>
<dbReference type="RefSeq" id="WP_162083908.1">
    <property type="nucleotide sequence ID" value="NZ_AP021881.1"/>
</dbReference>
<evidence type="ECO:0000313" key="3">
    <source>
        <dbReference type="EMBL" id="BBO99918.1"/>
    </source>
</evidence>
<keyword evidence="1" id="KW-0472">Membrane</keyword>
<dbReference type="Proteomes" id="UP000463939">
    <property type="component" value="Chromosome"/>
</dbReference>
<dbReference type="CDD" id="cd00761">
    <property type="entry name" value="Glyco_tranf_GTA_type"/>
    <property type="match status" value="1"/>
</dbReference>